<dbReference type="KEGG" id="mesg:MLAUSG7_1481"/>
<reference evidence="1 2" key="1">
    <citation type="submission" date="2020-04" db="EMBL/GenBank/DDBJ databases">
        <authorList>
            <consortium name="Genoscope - CEA"/>
            <person name="William W."/>
        </authorList>
    </citation>
    <scope>NUCLEOTIDE SEQUENCE [LARGE SCALE GENOMIC DNA]</scope>
    <source>
        <strain evidence="1 2">SG7</strain>
    </source>
</reference>
<name>A0A8D6SYS0_9EURY</name>
<accession>A0A8D6SYS0</accession>
<proteinExistence type="predicted"/>
<dbReference type="AlphaFoldDB" id="A0A8D6SYS0"/>
<gene>
    <name evidence="1" type="ORF">MLAUSG7_1481</name>
</gene>
<organism evidence="1 2">
    <name type="scientific">Methanocaldococcus lauensis</name>
    <dbReference type="NCBI Taxonomy" id="2546128"/>
    <lineage>
        <taxon>Archaea</taxon>
        <taxon>Methanobacteriati</taxon>
        <taxon>Methanobacteriota</taxon>
        <taxon>Methanomada group</taxon>
        <taxon>Methanococci</taxon>
        <taxon>Methanococcales</taxon>
        <taxon>Methanocaldococcaceae</taxon>
        <taxon>Methanocaldococcus</taxon>
    </lineage>
</organism>
<dbReference type="GeneID" id="65884264"/>
<protein>
    <submittedName>
        <fullName evidence="1">Uncharacterized protein</fullName>
    </submittedName>
</protein>
<dbReference type="EMBL" id="LR792632">
    <property type="protein sequence ID" value="CAB3289905.1"/>
    <property type="molecule type" value="Genomic_DNA"/>
</dbReference>
<keyword evidence="2" id="KW-1185">Reference proteome</keyword>
<dbReference type="RefSeq" id="WP_214399803.1">
    <property type="nucleotide sequence ID" value="NZ_LR792632.1"/>
</dbReference>
<sequence length="82" mass="9407">MAENDKKLLEMLKKIKNMRKKRLIIGSFLISTSIVLSQISVYIFVGIFDINIYIGLLLLFISLVFLAVGIYLIIYMPPIVIE</sequence>
<accession>A0A8D6PVR2</accession>
<dbReference type="Proteomes" id="UP000679213">
    <property type="component" value="Chromosome I"/>
</dbReference>
<evidence type="ECO:0000313" key="2">
    <source>
        <dbReference type="Proteomes" id="UP000679213"/>
    </source>
</evidence>
<evidence type="ECO:0000313" key="1">
    <source>
        <dbReference type="EMBL" id="CAB3289905.1"/>
    </source>
</evidence>